<organism evidence="2">
    <name type="scientific">Ixodes ricinus</name>
    <name type="common">Common tick</name>
    <name type="synonym">Acarus ricinus</name>
    <dbReference type="NCBI Taxonomy" id="34613"/>
    <lineage>
        <taxon>Eukaryota</taxon>
        <taxon>Metazoa</taxon>
        <taxon>Ecdysozoa</taxon>
        <taxon>Arthropoda</taxon>
        <taxon>Chelicerata</taxon>
        <taxon>Arachnida</taxon>
        <taxon>Acari</taxon>
        <taxon>Parasitiformes</taxon>
        <taxon>Ixodida</taxon>
        <taxon>Ixodoidea</taxon>
        <taxon>Ixodidae</taxon>
        <taxon>Ixodinae</taxon>
        <taxon>Ixodes</taxon>
    </lineage>
</organism>
<evidence type="ECO:0000313" key="2">
    <source>
        <dbReference type="EMBL" id="JAR89260.1"/>
    </source>
</evidence>
<name>A0A147BEM6_IXORI</name>
<evidence type="ECO:0000256" key="1">
    <source>
        <dbReference type="SAM" id="MobiDB-lite"/>
    </source>
</evidence>
<feature type="non-terminal residue" evidence="2">
    <location>
        <position position="1"/>
    </location>
</feature>
<feature type="compositionally biased region" description="Polar residues" evidence="1">
    <location>
        <begin position="43"/>
        <end position="54"/>
    </location>
</feature>
<dbReference type="EMBL" id="GEGO01006144">
    <property type="protein sequence ID" value="JAR89260.1"/>
    <property type="molecule type" value="Transcribed_RNA"/>
</dbReference>
<proteinExistence type="predicted"/>
<sequence>PCGDRTTSKPWLLESSFATCACRRKQRYHPVLPMLAQSRDPPRNTQPQKVHVTSGSPVKRIPLYTLPQTCRVRYIGAGVIQRLKAFPKGDLKKVWR</sequence>
<protein>
    <submittedName>
        <fullName evidence="2">Uncharacterized protein</fullName>
    </submittedName>
</protein>
<feature type="region of interest" description="Disordered" evidence="1">
    <location>
        <begin position="33"/>
        <end position="54"/>
    </location>
</feature>
<dbReference type="AlphaFoldDB" id="A0A147BEM6"/>
<accession>A0A147BEM6</accession>
<reference evidence="2" key="1">
    <citation type="journal article" date="2018" name="PLoS Negl. Trop. Dis.">
        <title>Sialome diversity of ticks revealed by RNAseq of single tick salivary glands.</title>
        <authorList>
            <person name="Perner J."/>
            <person name="Kropackova S."/>
            <person name="Kopacek P."/>
            <person name="Ribeiro J.M."/>
        </authorList>
    </citation>
    <scope>NUCLEOTIDE SEQUENCE</scope>
    <source>
        <strain evidence="2">Siblings of single egg batch collected in Ceske Budejovice</strain>
        <tissue evidence="2">Salivary glands</tissue>
    </source>
</reference>